<dbReference type="AlphaFoldDB" id="A0A4V6T6E2"/>
<dbReference type="Proteomes" id="UP000305792">
    <property type="component" value="Unassembled WGS sequence"/>
</dbReference>
<evidence type="ECO:0008006" key="3">
    <source>
        <dbReference type="Google" id="ProtNLM"/>
    </source>
</evidence>
<protein>
    <recommendedName>
        <fullName evidence="3">WXG100 family type VII secretion target</fullName>
    </recommendedName>
</protein>
<organism evidence="1 2">
    <name type="scientific">Glycomyces paridis</name>
    <dbReference type="NCBI Taxonomy" id="2126555"/>
    <lineage>
        <taxon>Bacteria</taxon>
        <taxon>Bacillati</taxon>
        <taxon>Actinomycetota</taxon>
        <taxon>Actinomycetes</taxon>
        <taxon>Glycomycetales</taxon>
        <taxon>Glycomycetaceae</taxon>
        <taxon>Glycomyces</taxon>
    </lineage>
</organism>
<dbReference type="OrthoDB" id="5200400at2"/>
<dbReference type="EMBL" id="STGX01000004">
    <property type="protein sequence ID" value="THV30106.1"/>
    <property type="molecule type" value="Genomic_DNA"/>
</dbReference>
<accession>A0A4V6T6E2</accession>
<dbReference type="RefSeq" id="WP_136528979.1">
    <property type="nucleotide sequence ID" value="NZ_STGX01000004.1"/>
</dbReference>
<keyword evidence="2" id="KW-1185">Reference proteome</keyword>
<evidence type="ECO:0000313" key="1">
    <source>
        <dbReference type="EMBL" id="THV30106.1"/>
    </source>
</evidence>
<dbReference type="Gene3D" id="1.10.287.1060">
    <property type="entry name" value="ESAT-6-like"/>
    <property type="match status" value="1"/>
</dbReference>
<dbReference type="SUPFAM" id="SSF140453">
    <property type="entry name" value="EsxAB dimer-like"/>
    <property type="match status" value="1"/>
</dbReference>
<sequence length="249" mass="27232">MSDEIEAVDQLEATDVAYYAGSQRACNEDGCTLGRTEAEQAYETLMSGLPDSTGGGVYEVPSAQGRSEYVTPTEETYNMVMNTIRPSDEHAIQPIADTWRLMADDSLTNIDADLNTAIKNLANSWKGDDFDALEENMTKTLSNLGRTKEKVLELATELDDAAENLRIHQKVSETPFPPAGFNLVNDEDGCCDDYKLHVRPPWHSGDCIIKEGGDQIAEVLCAEGSTFAAEERDKIESDAAAIQEAGGYY</sequence>
<gene>
    <name evidence="1" type="ORF">E9998_06930</name>
</gene>
<reference evidence="1 2" key="1">
    <citation type="journal article" date="2018" name="Int. J. Syst. Evol. Microbiol.">
        <title>Glycomyces paridis sp. nov., isolated from the medicinal plant Paris polyphylla.</title>
        <authorList>
            <person name="Fang X.M."/>
            <person name="Bai J.L."/>
            <person name="Su J."/>
            <person name="Zhao L.L."/>
            <person name="Liu H.Y."/>
            <person name="Ma B.P."/>
            <person name="Zhang Y.Q."/>
            <person name="Yu L.Y."/>
        </authorList>
    </citation>
    <scope>NUCLEOTIDE SEQUENCE [LARGE SCALE GENOMIC DNA]</scope>
    <source>
        <strain evidence="1 2">CPCC 204357</strain>
    </source>
</reference>
<evidence type="ECO:0000313" key="2">
    <source>
        <dbReference type="Proteomes" id="UP000305792"/>
    </source>
</evidence>
<comment type="caution">
    <text evidence="1">The sequence shown here is derived from an EMBL/GenBank/DDBJ whole genome shotgun (WGS) entry which is preliminary data.</text>
</comment>
<name>A0A4V6T6E2_9ACTN</name>
<proteinExistence type="predicted"/>
<dbReference type="InterPro" id="IPR036689">
    <property type="entry name" value="ESAT-6-like_sf"/>
</dbReference>